<name>A0ACC0AUJ4_CATRO</name>
<protein>
    <submittedName>
        <fullName evidence="1">Uncharacterized protein</fullName>
    </submittedName>
</protein>
<proteinExistence type="predicted"/>
<keyword evidence="2" id="KW-1185">Reference proteome</keyword>
<gene>
    <name evidence="1" type="ORF">M9H77_22985</name>
</gene>
<organism evidence="1 2">
    <name type="scientific">Catharanthus roseus</name>
    <name type="common">Madagascar periwinkle</name>
    <name type="synonym">Vinca rosea</name>
    <dbReference type="NCBI Taxonomy" id="4058"/>
    <lineage>
        <taxon>Eukaryota</taxon>
        <taxon>Viridiplantae</taxon>
        <taxon>Streptophyta</taxon>
        <taxon>Embryophyta</taxon>
        <taxon>Tracheophyta</taxon>
        <taxon>Spermatophyta</taxon>
        <taxon>Magnoliopsida</taxon>
        <taxon>eudicotyledons</taxon>
        <taxon>Gunneridae</taxon>
        <taxon>Pentapetalae</taxon>
        <taxon>asterids</taxon>
        <taxon>lamiids</taxon>
        <taxon>Gentianales</taxon>
        <taxon>Apocynaceae</taxon>
        <taxon>Rauvolfioideae</taxon>
        <taxon>Vinceae</taxon>
        <taxon>Catharanthinae</taxon>
        <taxon>Catharanthus</taxon>
    </lineage>
</organism>
<sequence length="142" mass="16215">MHKRSLKGNLQRSKRSLKTTRFYEDKVIKLKTLKTRRMQASSSNNEDKNDEDEDMDLVVRKFKKFYKKGFSKRGKKSPLKKGGQSSLLFRSDCPKAIEKEKGALEAKLEAIKKKNKGKGLKGAWDQDSSENEEEEKGPACAS</sequence>
<accession>A0ACC0AUJ4</accession>
<evidence type="ECO:0000313" key="1">
    <source>
        <dbReference type="EMBL" id="KAI5663662.1"/>
    </source>
</evidence>
<dbReference type="Proteomes" id="UP001060085">
    <property type="component" value="Linkage Group LG05"/>
</dbReference>
<dbReference type="EMBL" id="CM044705">
    <property type="protein sequence ID" value="KAI5663662.1"/>
    <property type="molecule type" value="Genomic_DNA"/>
</dbReference>
<evidence type="ECO:0000313" key="2">
    <source>
        <dbReference type="Proteomes" id="UP001060085"/>
    </source>
</evidence>
<comment type="caution">
    <text evidence="1">The sequence shown here is derived from an EMBL/GenBank/DDBJ whole genome shotgun (WGS) entry which is preliminary data.</text>
</comment>
<reference evidence="2" key="1">
    <citation type="journal article" date="2023" name="Nat. Plants">
        <title>Single-cell RNA sequencing provides a high-resolution roadmap for understanding the multicellular compartmentation of specialized metabolism.</title>
        <authorList>
            <person name="Sun S."/>
            <person name="Shen X."/>
            <person name="Li Y."/>
            <person name="Li Y."/>
            <person name="Wang S."/>
            <person name="Li R."/>
            <person name="Zhang H."/>
            <person name="Shen G."/>
            <person name="Guo B."/>
            <person name="Wei J."/>
            <person name="Xu J."/>
            <person name="St-Pierre B."/>
            <person name="Chen S."/>
            <person name="Sun C."/>
        </authorList>
    </citation>
    <scope>NUCLEOTIDE SEQUENCE [LARGE SCALE GENOMIC DNA]</scope>
</reference>